<keyword evidence="3" id="KW-1185">Reference proteome</keyword>
<dbReference type="EMBL" id="JAATVY010000006">
    <property type="protein sequence ID" value="NJC70294.1"/>
    <property type="molecule type" value="Genomic_DNA"/>
</dbReference>
<reference evidence="2 3" key="1">
    <citation type="submission" date="2020-03" db="EMBL/GenBank/DDBJ databases">
        <title>WGS of the type strain of Planosporangium spp.</title>
        <authorList>
            <person name="Thawai C."/>
        </authorList>
    </citation>
    <scope>NUCLEOTIDE SEQUENCE [LARGE SCALE GENOMIC DNA]</scope>
    <source>
        <strain evidence="2 3">TBRC 5610</strain>
    </source>
</reference>
<gene>
    <name evidence="2" type="ORF">HC031_11315</name>
</gene>
<proteinExistence type="predicted"/>
<evidence type="ECO:0000256" key="1">
    <source>
        <dbReference type="SAM" id="MobiDB-lite"/>
    </source>
</evidence>
<organism evidence="2 3">
    <name type="scientific">Planosporangium thailandense</name>
    <dbReference type="NCBI Taxonomy" id="765197"/>
    <lineage>
        <taxon>Bacteria</taxon>
        <taxon>Bacillati</taxon>
        <taxon>Actinomycetota</taxon>
        <taxon>Actinomycetes</taxon>
        <taxon>Micromonosporales</taxon>
        <taxon>Micromonosporaceae</taxon>
        <taxon>Planosporangium</taxon>
    </lineage>
</organism>
<dbReference type="RefSeq" id="WP_167925208.1">
    <property type="nucleotide sequence ID" value="NZ_JAATVY010000006.1"/>
</dbReference>
<accession>A0ABX0XYQ4</accession>
<feature type="region of interest" description="Disordered" evidence="1">
    <location>
        <begin position="24"/>
        <end position="49"/>
    </location>
</feature>
<sequence>MSSAQLSHSPSAWSIVTVFAPDGDGDGDDDGLSFSSGAGRGASLRGADADRPVAGVPLGTAMVAPDGLVASVPPEAWRPTKPPTTSVASRVRLRARPAGLVGLAPPPVVRGEASLGSAYAARGVALLTSARVRAVLVSRAGTVRAGRAERRALPAAALLVVGDWRRALLDIEASR</sequence>
<name>A0ABX0XYQ4_9ACTN</name>
<feature type="compositionally biased region" description="Low complexity" evidence="1">
    <location>
        <begin position="32"/>
        <end position="46"/>
    </location>
</feature>
<comment type="caution">
    <text evidence="2">The sequence shown here is derived from an EMBL/GenBank/DDBJ whole genome shotgun (WGS) entry which is preliminary data.</text>
</comment>
<protein>
    <submittedName>
        <fullName evidence="2">Uncharacterized protein</fullName>
    </submittedName>
</protein>
<evidence type="ECO:0000313" key="2">
    <source>
        <dbReference type="EMBL" id="NJC70294.1"/>
    </source>
</evidence>
<evidence type="ECO:0000313" key="3">
    <source>
        <dbReference type="Proteomes" id="UP000722989"/>
    </source>
</evidence>
<dbReference type="Proteomes" id="UP000722989">
    <property type="component" value="Unassembled WGS sequence"/>
</dbReference>